<evidence type="ECO:0000256" key="8">
    <source>
        <dbReference type="SAM" id="Phobius"/>
    </source>
</evidence>
<proteinExistence type="inferred from homology"/>
<dbReference type="PANTHER" id="PTHR48020">
    <property type="entry name" value="PROTON MYO-INOSITOL COTRANSPORTER"/>
    <property type="match status" value="1"/>
</dbReference>
<accession>A0A165T3C3</accession>
<keyword evidence="4 8" id="KW-0812">Transmembrane</keyword>
<keyword evidence="6 8" id="KW-0472">Membrane</keyword>
<feature type="transmembrane region" description="Helical" evidence="8">
    <location>
        <begin position="248"/>
        <end position="271"/>
    </location>
</feature>
<dbReference type="InterPro" id="IPR003663">
    <property type="entry name" value="Sugar/inositol_transpt"/>
</dbReference>
<dbReference type="InterPro" id="IPR005828">
    <property type="entry name" value="MFS_sugar_transport-like"/>
</dbReference>
<evidence type="ECO:0000256" key="7">
    <source>
        <dbReference type="RuleBase" id="RU003346"/>
    </source>
</evidence>
<dbReference type="NCBIfam" id="TIGR00879">
    <property type="entry name" value="SP"/>
    <property type="match status" value="1"/>
</dbReference>
<feature type="domain" description="Major facilitator superfamily (MFS) profile" evidence="9">
    <location>
        <begin position="5"/>
        <end position="435"/>
    </location>
</feature>
<dbReference type="AlphaFoldDB" id="A0A165T3C3"/>
<feature type="transmembrane region" description="Helical" evidence="8">
    <location>
        <begin position="286"/>
        <end position="308"/>
    </location>
</feature>
<dbReference type="PRINTS" id="PR00171">
    <property type="entry name" value="SUGRTRNSPORT"/>
</dbReference>
<comment type="subcellular location">
    <subcellularLocation>
        <location evidence="1">Membrane</location>
        <topology evidence="1">Multi-pass membrane protein</topology>
    </subcellularLocation>
</comment>
<feature type="transmembrane region" description="Helical" evidence="8">
    <location>
        <begin position="315"/>
        <end position="337"/>
    </location>
</feature>
<dbReference type="InterPro" id="IPR020846">
    <property type="entry name" value="MFS_dom"/>
</dbReference>
<dbReference type="OrthoDB" id="5368493at2"/>
<evidence type="ECO:0000256" key="3">
    <source>
        <dbReference type="ARBA" id="ARBA00022448"/>
    </source>
</evidence>
<dbReference type="SUPFAM" id="SSF103473">
    <property type="entry name" value="MFS general substrate transporter"/>
    <property type="match status" value="1"/>
</dbReference>
<evidence type="ECO:0000259" key="9">
    <source>
        <dbReference type="PROSITE" id="PS50850"/>
    </source>
</evidence>
<evidence type="ECO:0000313" key="10">
    <source>
        <dbReference type="EMBL" id="KZL05368.1"/>
    </source>
</evidence>
<feature type="transmembrane region" description="Helical" evidence="8">
    <location>
        <begin position="95"/>
        <end position="117"/>
    </location>
</feature>
<feature type="transmembrane region" description="Helical" evidence="8">
    <location>
        <begin position="129"/>
        <end position="146"/>
    </location>
</feature>
<dbReference type="Proteomes" id="UP000076577">
    <property type="component" value="Unassembled WGS sequence"/>
</dbReference>
<organism evidence="10 11">
    <name type="scientific">Pseudovibrio axinellae</name>
    <dbReference type="NCBI Taxonomy" id="989403"/>
    <lineage>
        <taxon>Bacteria</taxon>
        <taxon>Pseudomonadati</taxon>
        <taxon>Pseudomonadota</taxon>
        <taxon>Alphaproteobacteria</taxon>
        <taxon>Hyphomicrobiales</taxon>
        <taxon>Stappiaceae</taxon>
        <taxon>Pseudovibrio</taxon>
    </lineage>
</organism>
<feature type="transmembrane region" description="Helical" evidence="8">
    <location>
        <begin position="409"/>
        <end position="428"/>
    </location>
</feature>
<dbReference type="RefSeq" id="WP_074882195.1">
    <property type="nucleotide sequence ID" value="NZ_FOFM01000009.1"/>
</dbReference>
<name>A0A165T3C3_9HYPH</name>
<sequence>MLIFITGIVVLCGFLSGYNGGVVSGAYSLLVQQFHFTPFLGGVVASALPLGGLLGSIFASYSSDHMGRRTSILISASLFVVGALMSGTTNHVETLIIARFLVGFATGIVTPIGPQYLSEIAPPLVRGRMIGAYQMMTSGGVLSAYVANQIISGISADFDVINRWQLMFALSGIPAVVLLVGMLFAPRSPRWLLLRGRNQDAREVFYMLGSKGAEDWGEKAVNTAINEERSTRGTCRWRDLIGPELRSITIFAIAIFVIQQLSGINVVIYYAPQILSQLGFALHETSLLATTSLGVVMFLTSIPALFLFDKFGRRSLLIIGLPLCGFAEILAMVPVYLENGELAWLGALGLCLYMAAFALSIGPLPWIYIAEIFPVQARAKGMVIGVMTNWIFNFGVVLMFPVLIASFGIFWMFAMFITTCFLGMCYAVRYAPETKGVPIEQIQQLFRK</sequence>
<dbReference type="PATRIC" id="fig|989403.3.peg.4705"/>
<feature type="transmembrane region" description="Helical" evidence="8">
    <location>
        <begin position="381"/>
        <end position="403"/>
    </location>
</feature>
<feature type="transmembrane region" description="Helical" evidence="8">
    <location>
        <begin position="35"/>
        <end position="59"/>
    </location>
</feature>
<dbReference type="EMBL" id="LMCB01000152">
    <property type="protein sequence ID" value="KZL05368.1"/>
    <property type="molecule type" value="Genomic_DNA"/>
</dbReference>
<evidence type="ECO:0000256" key="6">
    <source>
        <dbReference type="ARBA" id="ARBA00023136"/>
    </source>
</evidence>
<keyword evidence="11" id="KW-1185">Reference proteome</keyword>
<dbReference type="PANTHER" id="PTHR48020:SF12">
    <property type="entry name" value="PROTON MYO-INOSITOL COTRANSPORTER"/>
    <property type="match status" value="1"/>
</dbReference>
<keyword evidence="5 8" id="KW-1133">Transmembrane helix</keyword>
<dbReference type="Gene3D" id="1.20.1250.20">
    <property type="entry name" value="MFS general substrate transporter like domains"/>
    <property type="match status" value="1"/>
</dbReference>
<dbReference type="PROSITE" id="PS00217">
    <property type="entry name" value="SUGAR_TRANSPORT_2"/>
    <property type="match status" value="1"/>
</dbReference>
<dbReference type="STRING" id="989403.SAMN05421798_10913"/>
<evidence type="ECO:0000256" key="5">
    <source>
        <dbReference type="ARBA" id="ARBA00022989"/>
    </source>
</evidence>
<dbReference type="InterPro" id="IPR036259">
    <property type="entry name" value="MFS_trans_sf"/>
</dbReference>
<protein>
    <submittedName>
        <fullName evidence="10">Major myo-inositol transporter IolT</fullName>
    </submittedName>
</protein>
<dbReference type="Pfam" id="PF00083">
    <property type="entry name" value="Sugar_tr"/>
    <property type="match status" value="1"/>
</dbReference>
<comment type="similarity">
    <text evidence="2 7">Belongs to the major facilitator superfamily. Sugar transporter (TC 2.A.1.1) family.</text>
</comment>
<dbReference type="GO" id="GO:0022857">
    <property type="term" value="F:transmembrane transporter activity"/>
    <property type="evidence" value="ECO:0007669"/>
    <property type="project" value="InterPro"/>
</dbReference>
<dbReference type="PROSITE" id="PS00216">
    <property type="entry name" value="SUGAR_TRANSPORT_1"/>
    <property type="match status" value="1"/>
</dbReference>
<feature type="transmembrane region" description="Helical" evidence="8">
    <location>
        <begin position="166"/>
        <end position="185"/>
    </location>
</feature>
<gene>
    <name evidence="10" type="primary">iolT_2</name>
    <name evidence="10" type="ORF">PsAD2_04293</name>
</gene>
<reference evidence="10 11" key="1">
    <citation type="journal article" date="2016" name="Front. Microbiol.">
        <title>Comparative Genomic Analysis Reveals a Diverse Repertoire of Genes Involved in Prokaryote-Eukaryote Interactions within the Pseudovibrio Genus.</title>
        <authorList>
            <person name="Romano S."/>
            <person name="Fernandez-Guerra A."/>
            <person name="Reen F.J."/>
            <person name="Glockner F.O."/>
            <person name="Crowley S.P."/>
            <person name="O'Sullivan O."/>
            <person name="Cotter P.D."/>
            <person name="Adams C."/>
            <person name="Dobson A.D."/>
            <person name="O'Gara F."/>
        </authorList>
    </citation>
    <scope>NUCLEOTIDE SEQUENCE [LARGE SCALE GENOMIC DNA]</scope>
    <source>
        <strain evidence="10 11">Ad2</strain>
    </source>
</reference>
<evidence type="ECO:0000313" key="11">
    <source>
        <dbReference type="Proteomes" id="UP000076577"/>
    </source>
</evidence>
<dbReference type="PROSITE" id="PS50850">
    <property type="entry name" value="MFS"/>
    <property type="match status" value="1"/>
</dbReference>
<keyword evidence="3 7" id="KW-0813">Transport</keyword>
<evidence type="ECO:0000256" key="2">
    <source>
        <dbReference type="ARBA" id="ARBA00010992"/>
    </source>
</evidence>
<feature type="transmembrane region" description="Helical" evidence="8">
    <location>
        <begin position="343"/>
        <end position="369"/>
    </location>
</feature>
<dbReference type="InterPro" id="IPR050814">
    <property type="entry name" value="Myo-inositol_Transporter"/>
</dbReference>
<evidence type="ECO:0000256" key="1">
    <source>
        <dbReference type="ARBA" id="ARBA00004141"/>
    </source>
</evidence>
<evidence type="ECO:0000256" key="4">
    <source>
        <dbReference type="ARBA" id="ARBA00022692"/>
    </source>
</evidence>
<feature type="transmembrane region" description="Helical" evidence="8">
    <location>
        <begin position="71"/>
        <end position="89"/>
    </location>
</feature>
<comment type="caution">
    <text evidence="10">The sequence shown here is derived from an EMBL/GenBank/DDBJ whole genome shotgun (WGS) entry which is preliminary data.</text>
</comment>
<dbReference type="GO" id="GO:0016020">
    <property type="term" value="C:membrane"/>
    <property type="evidence" value="ECO:0007669"/>
    <property type="project" value="UniProtKB-SubCell"/>
</dbReference>
<dbReference type="InterPro" id="IPR005829">
    <property type="entry name" value="Sugar_transporter_CS"/>
</dbReference>